<dbReference type="AlphaFoldDB" id="A0A1M6AEJ2"/>
<dbReference type="RefSeq" id="WP_149677302.1">
    <property type="nucleotide sequence ID" value="NZ_DAONMB010000019.1"/>
</dbReference>
<feature type="domain" description="LUD" evidence="1">
    <location>
        <begin position="13"/>
        <end position="207"/>
    </location>
</feature>
<dbReference type="SUPFAM" id="SSF100950">
    <property type="entry name" value="NagB/RpiA/CoA transferase-like"/>
    <property type="match status" value="1"/>
</dbReference>
<dbReference type="OrthoDB" id="9809147at2"/>
<organism evidence="2 3">
    <name type="scientific">Thermoclostridium caenicola</name>
    <dbReference type="NCBI Taxonomy" id="659425"/>
    <lineage>
        <taxon>Bacteria</taxon>
        <taxon>Bacillati</taxon>
        <taxon>Bacillota</taxon>
        <taxon>Clostridia</taxon>
        <taxon>Eubacteriales</taxon>
        <taxon>Oscillospiraceae</taxon>
        <taxon>Thermoclostridium</taxon>
    </lineage>
</organism>
<dbReference type="InterPro" id="IPR024185">
    <property type="entry name" value="FTHF_cligase-like_sf"/>
</dbReference>
<accession>A0A1M6AEJ2</accession>
<evidence type="ECO:0000313" key="3">
    <source>
        <dbReference type="Proteomes" id="UP000324781"/>
    </source>
</evidence>
<evidence type="ECO:0000313" key="2">
    <source>
        <dbReference type="EMBL" id="SHI34811.1"/>
    </source>
</evidence>
<dbReference type="InterPro" id="IPR003741">
    <property type="entry name" value="LUD_dom"/>
</dbReference>
<dbReference type="InterPro" id="IPR009501">
    <property type="entry name" value="UCP020269"/>
</dbReference>
<reference evidence="2 3" key="1">
    <citation type="submission" date="2016-11" db="EMBL/GenBank/DDBJ databases">
        <authorList>
            <person name="Varghese N."/>
            <person name="Submissions S."/>
        </authorList>
    </citation>
    <scope>NUCLEOTIDE SEQUENCE [LARGE SCALE GENOMIC DNA]</scope>
    <source>
        <strain evidence="2 3">DSM 19027</strain>
    </source>
</reference>
<keyword evidence="3" id="KW-1185">Reference proteome</keyword>
<dbReference type="Pfam" id="PF02589">
    <property type="entry name" value="LUD_dom"/>
    <property type="match status" value="1"/>
</dbReference>
<dbReference type="PIRSF" id="PIRSF020269">
    <property type="entry name" value="DUF1121"/>
    <property type="match status" value="1"/>
</dbReference>
<dbReference type="PANTHER" id="PTHR36179:SF2">
    <property type="entry name" value="LUD DOMAIN-CONTAINING PROTEIN"/>
    <property type="match status" value="1"/>
</dbReference>
<dbReference type="PANTHER" id="PTHR36179">
    <property type="entry name" value="LUD_DOM DOMAIN-CONTAINING PROTEIN"/>
    <property type="match status" value="1"/>
</dbReference>
<proteinExistence type="predicted"/>
<sequence>MDKHLQFVMKKRIERTMENLQKNRMQAFYVESRKDVVPLLETLMKEGDTVAVGGSMTLFETGVIDHLRSGRYIFYDRYAEGLTPEQMTEIHRKAFSVNFFLTSTNAVTEKGELFNVDGRGNRVAAMIYGPDNVIVIAGCNKIVTDLDEAVNRLRQIAAPANTVRLSRRTPCVHTGYCQDCRSEDRICCDYVVFRQQMVPDRIKVILVGEELGY</sequence>
<name>A0A1M6AEJ2_9FIRM</name>
<dbReference type="Gene3D" id="3.40.50.10420">
    <property type="entry name" value="NagB/RpiA/CoA transferase-like"/>
    <property type="match status" value="1"/>
</dbReference>
<dbReference type="EMBL" id="FQZP01000001">
    <property type="protein sequence ID" value="SHI34811.1"/>
    <property type="molecule type" value="Genomic_DNA"/>
</dbReference>
<protein>
    <submittedName>
        <fullName evidence="2">Uncharacterized ACR, YkgG family COG1556</fullName>
    </submittedName>
</protein>
<dbReference type="Proteomes" id="UP000324781">
    <property type="component" value="Unassembled WGS sequence"/>
</dbReference>
<dbReference type="InterPro" id="IPR037171">
    <property type="entry name" value="NagB/RpiA_transferase-like"/>
</dbReference>
<gene>
    <name evidence="2" type="ORF">SAMN05444373_10017</name>
</gene>
<evidence type="ECO:0000259" key="1">
    <source>
        <dbReference type="Pfam" id="PF02589"/>
    </source>
</evidence>